<name>A0AAD3H6N0_9STRA</name>
<dbReference type="AlphaFoldDB" id="A0AAD3H6N0"/>
<evidence type="ECO:0000313" key="1">
    <source>
        <dbReference type="EMBL" id="GFH52216.1"/>
    </source>
</evidence>
<comment type="caution">
    <text evidence="1">The sequence shown here is derived from an EMBL/GenBank/DDBJ whole genome shotgun (WGS) entry which is preliminary data.</text>
</comment>
<organism evidence="1 2">
    <name type="scientific">Chaetoceros tenuissimus</name>
    <dbReference type="NCBI Taxonomy" id="426638"/>
    <lineage>
        <taxon>Eukaryota</taxon>
        <taxon>Sar</taxon>
        <taxon>Stramenopiles</taxon>
        <taxon>Ochrophyta</taxon>
        <taxon>Bacillariophyta</taxon>
        <taxon>Coscinodiscophyceae</taxon>
        <taxon>Chaetocerotophycidae</taxon>
        <taxon>Chaetocerotales</taxon>
        <taxon>Chaetocerotaceae</taxon>
        <taxon>Chaetoceros</taxon>
    </lineage>
</organism>
<keyword evidence="2" id="KW-1185">Reference proteome</keyword>
<proteinExistence type="predicted"/>
<evidence type="ECO:0000313" key="2">
    <source>
        <dbReference type="Proteomes" id="UP001054902"/>
    </source>
</evidence>
<sequence length="396" mass="43785">MRRSRIYARPVISLLSSGPTQNVTQFFNKFLDMKKTISIENTSDDALDNAYSPIFNAGFESTACIDHAGSILHFLRLKNDDNFPNQLSLLAITDSDNDCNDDSMDLQLSIQHARDSIAQNLDTSSKSALKLLGMTKFHKEVYPHHLTSLDQGMPILELPKENIAERKDADKVSSNIREIVLPFNVESKYKDNMTLQQKLSSSGMYRPKVGLYQWSTGFPILRPLPAAETDLTLPNPSLIFQCASLDTIQEKISDEVVISKVGFNSLSSSGQLVIHHPAIQGIEIRLCESTELSSSFAEAQDSLMAGSLDDLQNVNVLAEGGAGKTKSMDVELYSSKSSQGTQNISKERGKVDAMNGLGDCWVEFRANMKRPVGFFDKKARAKPAQTIAKPPDLPYE</sequence>
<dbReference type="EMBL" id="BLLK01000045">
    <property type="protein sequence ID" value="GFH52216.1"/>
    <property type="molecule type" value="Genomic_DNA"/>
</dbReference>
<protein>
    <submittedName>
        <fullName evidence="1">Uncharacterized protein</fullName>
    </submittedName>
</protein>
<dbReference type="Proteomes" id="UP001054902">
    <property type="component" value="Unassembled WGS sequence"/>
</dbReference>
<accession>A0AAD3H6N0</accession>
<reference evidence="1 2" key="1">
    <citation type="journal article" date="2021" name="Sci. Rep.">
        <title>The genome of the diatom Chaetoceros tenuissimus carries an ancient integrated fragment of an extant virus.</title>
        <authorList>
            <person name="Hongo Y."/>
            <person name="Kimura K."/>
            <person name="Takaki Y."/>
            <person name="Yoshida Y."/>
            <person name="Baba S."/>
            <person name="Kobayashi G."/>
            <person name="Nagasaki K."/>
            <person name="Hano T."/>
            <person name="Tomaru Y."/>
        </authorList>
    </citation>
    <scope>NUCLEOTIDE SEQUENCE [LARGE SCALE GENOMIC DNA]</scope>
    <source>
        <strain evidence="1 2">NIES-3715</strain>
    </source>
</reference>
<gene>
    <name evidence="1" type="ORF">CTEN210_08692</name>
</gene>